<dbReference type="InterPro" id="IPR015943">
    <property type="entry name" value="WD40/YVTN_repeat-like_dom_sf"/>
</dbReference>
<name>A0A8H3FR55_9LECA</name>
<dbReference type="PROSITE" id="PS50082">
    <property type="entry name" value="WD_REPEATS_2"/>
    <property type="match status" value="1"/>
</dbReference>
<dbReference type="Pfam" id="PF00400">
    <property type="entry name" value="WD40"/>
    <property type="match status" value="1"/>
</dbReference>
<evidence type="ECO:0000313" key="5">
    <source>
        <dbReference type="Proteomes" id="UP000664169"/>
    </source>
</evidence>
<feature type="repeat" description="WD" evidence="3">
    <location>
        <begin position="52"/>
        <end position="87"/>
    </location>
</feature>
<organism evidence="4 5">
    <name type="scientific">Gomphillus americanus</name>
    <dbReference type="NCBI Taxonomy" id="1940652"/>
    <lineage>
        <taxon>Eukaryota</taxon>
        <taxon>Fungi</taxon>
        <taxon>Dikarya</taxon>
        <taxon>Ascomycota</taxon>
        <taxon>Pezizomycotina</taxon>
        <taxon>Lecanoromycetes</taxon>
        <taxon>OSLEUM clade</taxon>
        <taxon>Ostropomycetidae</taxon>
        <taxon>Ostropales</taxon>
        <taxon>Graphidaceae</taxon>
        <taxon>Gomphilloideae</taxon>
        <taxon>Gomphillus</taxon>
    </lineage>
</organism>
<dbReference type="SUPFAM" id="SSF50978">
    <property type="entry name" value="WD40 repeat-like"/>
    <property type="match status" value="1"/>
</dbReference>
<dbReference type="AlphaFoldDB" id="A0A8H3FR55"/>
<reference evidence="4" key="1">
    <citation type="submission" date="2021-03" db="EMBL/GenBank/DDBJ databases">
        <authorList>
            <person name="Tagirdzhanova G."/>
        </authorList>
    </citation>
    <scope>NUCLEOTIDE SEQUENCE</scope>
</reference>
<dbReference type="OrthoDB" id="25131at2759"/>
<dbReference type="PANTHER" id="PTHR22889">
    <property type="entry name" value="WD REPEAT-CONTAINING PROTEIN 89"/>
    <property type="match status" value="1"/>
</dbReference>
<dbReference type="InterPro" id="IPR036322">
    <property type="entry name" value="WD40_repeat_dom_sf"/>
</dbReference>
<dbReference type="PROSITE" id="PS00678">
    <property type="entry name" value="WD_REPEATS_1"/>
    <property type="match status" value="1"/>
</dbReference>
<keyword evidence="1 3" id="KW-0853">WD repeat</keyword>
<evidence type="ECO:0000313" key="4">
    <source>
        <dbReference type="EMBL" id="CAF9929251.1"/>
    </source>
</evidence>
<dbReference type="Gene3D" id="2.130.10.10">
    <property type="entry name" value="YVTN repeat-like/Quinoprotein amine dehydrogenase"/>
    <property type="match status" value="1"/>
</dbReference>
<dbReference type="EMBL" id="CAJPDQ010000032">
    <property type="protein sequence ID" value="CAF9929251.1"/>
    <property type="molecule type" value="Genomic_DNA"/>
</dbReference>
<keyword evidence="2" id="KW-0677">Repeat</keyword>
<protein>
    <recommendedName>
        <fullName evidence="6">WD40 repeat-like protein</fullName>
    </recommendedName>
</protein>
<evidence type="ECO:0000256" key="3">
    <source>
        <dbReference type="PROSITE-ProRule" id="PRU00221"/>
    </source>
</evidence>
<dbReference type="InterPro" id="IPR001680">
    <property type="entry name" value="WD40_rpt"/>
</dbReference>
<dbReference type="InterPro" id="IPR039328">
    <property type="entry name" value="WDR89"/>
</dbReference>
<proteinExistence type="predicted"/>
<gene>
    <name evidence="4" type="ORF">GOMPHAMPRED_005347</name>
</gene>
<evidence type="ECO:0000256" key="2">
    <source>
        <dbReference type="ARBA" id="ARBA00022737"/>
    </source>
</evidence>
<evidence type="ECO:0000256" key="1">
    <source>
        <dbReference type="ARBA" id="ARBA00022574"/>
    </source>
</evidence>
<dbReference type="InterPro" id="IPR019775">
    <property type="entry name" value="WD40_repeat_CS"/>
</dbReference>
<comment type="caution">
    <text evidence="4">The sequence shown here is derived from an EMBL/GenBank/DDBJ whole genome shotgun (WGS) entry which is preliminary data.</text>
</comment>
<evidence type="ECO:0008006" key="6">
    <source>
        <dbReference type="Google" id="ProtNLM"/>
    </source>
</evidence>
<accession>A0A8H3FR55</accession>
<dbReference type="PANTHER" id="PTHR22889:SF0">
    <property type="entry name" value="WD REPEAT-CONTAINING PROTEIN 89"/>
    <property type="match status" value="1"/>
</dbReference>
<dbReference type="Proteomes" id="UP000664169">
    <property type="component" value="Unassembled WGS sequence"/>
</dbReference>
<sequence>MREASTCHALPLRPGNSIFITSLTAIDAHTWLALCSDDAPTLFTPEAITWTLHASHTTTRATLFKPPTHQLLTAGDDARIKIWDTRTTPPNTPLHTLPCSAPILSLASHADSSIIAAGTELSNHSATLSFFDLRFLSPTPLQRYAEVHSDDIVSLAYATPTCLVSGSADGLVNMYDTRISDEDDALQRVWNVGAGVSRVGFLDGGEKVWGLSCDEKLAVYEPADVDVDGQEWVFGDVRPVLGCDYVVDVLDAKAGGGGGGGVVGAGYFG</sequence>
<keyword evidence="5" id="KW-1185">Reference proteome</keyword>
<dbReference type="SMART" id="SM00320">
    <property type="entry name" value="WD40"/>
    <property type="match status" value="3"/>
</dbReference>